<reference evidence="3 4" key="2">
    <citation type="submission" date="2024-05" db="EMBL/GenBank/DDBJ databases">
        <authorList>
            <person name="Chen Y."/>
            <person name="Shah S."/>
            <person name="Dougan E. K."/>
            <person name="Thang M."/>
            <person name="Chan C."/>
        </authorList>
    </citation>
    <scope>NUCLEOTIDE SEQUENCE [LARGE SCALE GENOMIC DNA]</scope>
</reference>
<dbReference type="Proteomes" id="UP001152797">
    <property type="component" value="Unassembled WGS sequence"/>
</dbReference>
<organism evidence="2">
    <name type="scientific">Cladocopium goreaui</name>
    <dbReference type="NCBI Taxonomy" id="2562237"/>
    <lineage>
        <taxon>Eukaryota</taxon>
        <taxon>Sar</taxon>
        <taxon>Alveolata</taxon>
        <taxon>Dinophyceae</taxon>
        <taxon>Suessiales</taxon>
        <taxon>Symbiodiniaceae</taxon>
        <taxon>Cladocopium</taxon>
    </lineage>
</organism>
<feature type="domain" description="C2H2-type" evidence="1">
    <location>
        <begin position="126"/>
        <end position="147"/>
    </location>
</feature>
<gene>
    <name evidence="2" type="ORF">C1SCF055_LOCUS44200</name>
</gene>
<proteinExistence type="predicted"/>
<protein>
    <recommendedName>
        <fullName evidence="1">C2H2-type domain-containing protein</fullName>
    </recommendedName>
</protein>
<evidence type="ECO:0000313" key="4">
    <source>
        <dbReference type="Proteomes" id="UP001152797"/>
    </source>
</evidence>
<dbReference type="PROSITE" id="PS00028">
    <property type="entry name" value="ZINC_FINGER_C2H2_1"/>
    <property type="match status" value="1"/>
</dbReference>
<accession>A0A9P1M309</accession>
<dbReference type="EMBL" id="CAMXCT020006767">
    <property type="protein sequence ID" value="CAL1173091.1"/>
    <property type="molecule type" value="Genomic_DNA"/>
</dbReference>
<evidence type="ECO:0000313" key="3">
    <source>
        <dbReference type="EMBL" id="CAL4807028.1"/>
    </source>
</evidence>
<evidence type="ECO:0000259" key="1">
    <source>
        <dbReference type="PROSITE" id="PS00028"/>
    </source>
</evidence>
<dbReference type="InterPro" id="IPR013087">
    <property type="entry name" value="Znf_C2H2_type"/>
</dbReference>
<comment type="caution">
    <text evidence="2">The sequence shown here is derived from an EMBL/GenBank/DDBJ whole genome shotgun (WGS) entry which is preliminary data.</text>
</comment>
<evidence type="ECO:0000313" key="2">
    <source>
        <dbReference type="EMBL" id="CAI4019716.1"/>
    </source>
</evidence>
<name>A0A9P1M309_9DINO</name>
<sequence length="651" mass="73390">MQRLRHLGALYATADSSAWGVLNEDFEWISLICSDLDWMWTQLRGSSDLQDPKRHLASWTYLMLHHRNYWKKLILRAGAHAAAQRDNLYDVQCFHRNILSQLHEHGSLVSPPPYETTQFPKEIFACMACEKRFPSRGGCGAHMFRSHGVFQTVRNLFDGTQCACCLKEFHSHGKLQGHLLRAEFCRRSLQRKGIHVAPVPGIGSISNGHLERAHDCVLPPLQAQGPLPAPGRRAEHDGYDLILFEELYTIMLDATGVEDCFQHLKLCIQGRVITWERLLLTLRALRDEATPADVEALPITKEAFHLLLGRLEDPHTWPFLTQDTVIFEGHWNRDVQDLAEYCCREADAADEHRLPDQVPRGFGCERYFLHLFSGRRRKGDFQFFFDRLRDTSDGILIHIISLDVVLSSAWGDLLKPSAREFWKDAIRRRLVAGLIGGPPCETWSQARERSVDAHGRAPRVLRTAEYPWGKEALRLRELLQLSVGNSLMGFQLEAVVALYCVGGIALTEHPAPPKAESSVSIWRTPILKLLLSLPGFELLHLAQGLWGAKSPKPTSLMVLNAPGIQQDLLQWQVTKDVPVQTSIGVDLAGGWSTAALKEYPPALNRALAQGLSKALRRCAVDETVQISQAFRTLIQKGQVIKGEWSKGLRVK</sequence>
<dbReference type="EMBL" id="CAMXCT030006767">
    <property type="protein sequence ID" value="CAL4807028.1"/>
    <property type="molecule type" value="Genomic_DNA"/>
</dbReference>
<dbReference type="AlphaFoldDB" id="A0A9P1M309"/>
<reference evidence="2" key="1">
    <citation type="submission" date="2022-10" db="EMBL/GenBank/DDBJ databases">
        <authorList>
            <person name="Chen Y."/>
            <person name="Dougan E. K."/>
            <person name="Chan C."/>
            <person name="Rhodes N."/>
            <person name="Thang M."/>
        </authorList>
    </citation>
    <scope>NUCLEOTIDE SEQUENCE</scope>
</reference>
<keyword evidence="4" id="KW-1185">Reference proteome</keyword>
<dbReference type="EMBL" id="CAMXCT010006767">
    <property type="protein sequence ID" value="CAI4019716.1"/>
    <property type="molecule type" value="Genomic_DNA"/>
</dbReference>